<dbReference type="PIRSF" id="PIRSF029730">
    <property type="entry name" value="UCP029730"/>
    <property type="match status" value="1"/>
</dbReference>
<dbReference type="Proteomes" id="UP000476030">
    <property type="component" value="Unassembled WGS sequence"/>
</dbReference>
<gene>
    <name evidence="1" type="ORF">GQE98_15380</name>
</gene>
<keyword evidence="2" id="KW-1185">Reference proteome</keyword>
<dbReference type="AlphaFoldDB" id="A0A6L8WC75"/>
<dbReference type="RefSeq" id="WP_161316597.1">
    <property type="nucleotide sequence ID" value="NZ_WTUW01000009.1"/>
</dbReference>
<keyword evidence="1" id="KW-0378">Hydrolase</keyword>
<name>A0A6L8WC75_9PROT</name>
<dbReference type="InterPro" id="IPR007709">
    <property type="entry name" value="N-FG_amidohydro"/>
</dbReference>
<comment type="caution">
    <text evidence="1">The sequence shown here is derived from an EMBL/GenBank/DDBJ whole genome shotgun (WGS) entry which is preliminary data.</text>
</comment>
<dbReference type="InterPro" id="IPR011227">
    <property type="entry name" value="UCP029730"/>
</dbReference>
<sequence>MTDSTSPVFDIQHPDSDSALLLTVDHASRHIPEDYNNLGLADHSVLARHIAWDIGIEDVTRRLSDKLKATAIYARFSRLLLDANRYPHDPASTPVISDGVEIPANQDMTEAEKSRRVETYFTPYQGAITDLIGKKRETHEVPLLISMHSFTPVMNDFERPWHIGVLWDRDPRIALPLLKILRENSSLVVGDNEPYSAREPLGYTMNEHGMKRGIPNVAIEIRQDLIDTHQGAEKWASIMADALTRLGPLEPYEPGETG</sequence>
<dbReference type="Pfam" id="PF05013">
    <property type="entry name" value="FGase"/>
    <property type="match status" value="1"/>
</dbReference>
<dbReference type="Gene3D" id="3.40.630.40">
    <property type="entry name" value="Zn-dependent exopeptidases"/>
    <property type="match status" value="1"/>
</dbReference>
<organism evidence="1 2">
    <name type="scientific">Sneathiella litorea</name>
    <dbReference type="NCBI Taxonomy" id="2606216"/>
    <lineage>
        <taxon>Bacteria</taxon>
        <taxon>Pseudomonadati</taxon>
        <taxon>Pseudomonadota</taxon>
        <taxon>Alphaproteobacteria</taxon>
        <taxon>Sneathiellales</taxon>
        <taxon>Sneathiellaceae</taxon>
        <taxon>Sneathiella</taxon>
    </lineage>
</organism>
<protein>
    <submittedName>
        <fullName evidence="1">N-formylglutamate amidohydrolase</fullName>
    </submittedName>
</protein>
<proteinExistence type="predicted"/>
<dbReference type="GO" id="GO:0016787">
    <property type="term" value="F:hydrolase activity"/>
    <property type="evidence" value="ECO:0007669"/>
    <property type="project" value="UniProtKB-KW"/>
</dbReference>
<reference evidence="1 2" key="1">
    <citation type="submission" date="2019-12" db="EMBL/GenBank/DDBJ databases">
        <title>Snethiella sp. nov. sp. isolated from sea sand.</title>
        <authorList>
            <person name="Kim J."/>
            <person name="Jeong S.E."/>
            <person name="Jung H.S."/>
            <person name="Jeon C.O."/>
        </authorList>
    </citation>
    <scope>NUCLEOTIDE SEQUENCE [LARGE SCALE GENOMIC DNA]</scope>
    <source>
        <strain evidence="1 2">DP05</strain>
    </source>
</reference>
<accession>A0A6L8WC75</accession>
<evidence type="ECO:0000313" key="1">
    <source>
        <dbReference type="EMBL" id="MZR32020.1"/>
    </source>
</evidence>
<evidence type="ECO:0000313" key="2">
    <source>
        <dbReference type="Proteomes" id="UP000476030"/>
    </source>
</evidence>
<dbReference type="EMBL" id="WTUW01000009">
    <property type="protein sequence ID" value="MZR32020.1"/>
    <property type="molecule type" value="Genomic_DNA"/>
</dbReference>
<dbReference type="SUPFAM" id="SSF53187">
    <property type="entry name" value="Zn-dependent exopeptidases"/>
    <property type="match status" value="1"/>
</dbReference>